<dbReference type="EMBL" id="JAWDGP010000077">
    <property type="protein sequence ID" value="KAK3803896.1"/>
    <property type="molecule type" value="Genomic_DNA"/>
</dbReference>
<dbReference type="AlphaFoldDB" id="A0AAE1EDU9"/>
<gene>
    <name evidence="2" type="ORF">RRG08_059762</name>
</gene>
<dbReference type="Proteomes" id="UP001283361">
    <property type="component" value="Unassembled WGS sequence"/>
</dbReference>
<feature type="region of interest" description="Disordered" evidence="1">
    <location>
        <begin position="1"/>
        <end position="25"/>
    </location>
</feature>
<evidence type="ECO:0000313" key="3">
    <source>
        <dbReference type="Proteomes" id="UP001283361"/>
    </source>
</evidence>
<accession>A0AAE1EDU9</accession>
<name>A0AAE1EDU9_9GAST</name>
<reference evidence="2" key="1">
    <citation type="journal article" date="2023" name="G3 (Bethesda)">
        <title>A reference genome for the long-term kleptoplast-retaining sea slug Elysia crispata morphotype clarki.</title>
        <authorList>
            <person name="Eastman K.E."/>
            <person name="Pendleton A.L."/>
            <person name="Shaikh M.A."/>
            <person name="Suttiyut T."/>
            <person name="Ogas R."/>
            <person name="Tomko P."/>
            <person name="Gavelis G."/>
            <person name="Widhalm J.R."/>
            <person name="Wisecaver J.H."/>
        </authorList>
    </citation>
    <scope>NUCLEOTIDE SEQUENCE</scope>
    <source>
        <strain evidence="2">ECLA1</strain>
    </source>
</reference>
<sequence length="105" mass="11370">MQGTEANNNSRTKSGEPAVSLRPTVAPFSTSALSADLSTHRGHPEQVLLEQGSLPPERRITAGLIEASVVTACPHLGTTPILHHGSSVWRDSRWLADLDLYNQME</sequence>
<proteinExistence type="predicted"/>
<keyword evidence="3" id="KW-1185">Reference proteome</keyword>
<feature type="compositionally biased region" description="Polar residues" evidence="1">
    <location>
        <begin position="1"/>
        <end position="12"/>
    </location>
</feature>
<protein>
    <submittedName>
        <fullName evidence="2">Uncharacterized protein</fullName>
    </submittedName>
</protein>
<comment type="caution">
    <text evidence="2">The sequence shown here is derived from an EMBL/GenBank/DDBJ whole genome shotgun (WGS) entry which is preliminary data.</text>
</comment>
<evidence type="ECO:0000313" key="2">
    <source>
        <dbReference type="EMBL" id="KAK3803896.1"/>
    </source>
</evidence>
<organism evidence="2 3">
    <name type="scientific">Elysia crispata</name>
    <name type="common">lettuce slug</name>
    <dbReference type="NCBI Taxonomy" id="231223"/>
    <lineage>
        <taxon>Eukaryota</taxon>
        <taxon>Metazoa</taxon>
        <taxon>Spiralia</taxon>
        <taxon>Lophotrochozoa</taxon>
        <taxon>Mollusca</taxon>
        <taxon>Gastropoda</taxon>
        <taxon>Heterobranchia</taxon>
        <taxon>Euthyneura</taxon>
        <taxon>Panpulmonata</taxon>
        <taxon>Sacoglossa</taxon>
        <taxon>Placobranchoidea</taxon>
        <taxon>Plakobranchidae</taxon>
        <taxon>Elysia</taxon>
    </lineage>
</organism>
<evidence type="ECO:0000256" key="1">
    <source>
        <dbReference type="SAM" id="MobiDB-lite"/>
    </source>
</evidence>